<dbReference type="PROSITE" id="PS50007">
    <property type="entry name" value="PIPLC_X_DOMAIN"/>
    <property type="match status" value="1"/>
</dbReference>
<evidence type="ECO:0000313" key="6">
    <source>
        <dbReference type="Proteomes" id="UP000494163"/>
    </source>
</evidence>
<dbReference type="Gene3D" id="3.20.20.190">
    <property type="entry name" value="Phosphatidylinositol (PI) phosphodiesterase"/>
    <property type="match status" value="1"/>
</dbReference>
<dbReference type="EMBL" id="CP012523">
    <property type="protein sequence ID" value="ALC38566.1"/>
    <property type="molecule type" value="Genomic_DNA"/>
</dbReference>
<gene>
    <name evidence="5" type="ORF">Dbus_chr2Lg651</name>
</gene>
<keyword evidence="6" id="KW-1185">Reference proteome</keyword>
<dbReference type="OrthoDB" id="1058301at2759"/>
<evidence type="ECO:0000256" key="2">
    <source>
        <dbReference type="SAM" id="MobiDB-lite"/>
    </source>
</evidence>
<dbReference type="PROSITE" id="PS51704">
    <property type="entry name" value="GP_PDE"/>
    <property type="match status" value="1"/>
</dbReference>
<feature type="region of interest" description="Disordered" evidence="2">
    <location>
        <begin position="12"/>
        <end position="33"/>
    </location>
</feature>
<dbReference type="InterPro" id="IPR030395">
    <property type="entry name" value="GP_PDE_dom"/>
</dbReference>
<evidence type="ECO:0000259" key="3">
    <source>
        <dbReference type="PROSITE" id="PS51166"/>
    </source>
</evidence>
<reference evidence="5 6" key="1">
    <citation type="submission" date="2015-08" db="EMBL/GenBank/DDBJ databases">
        <title>Ancestral chromatin configuration constrains chromatin evolution on differentiating sex chromosomes in Drosophila.</title>
        <authorList>
            <person name="Zhou Q."/>
            <person name="Bachtrog D."/>
        </authorList>
    </citation>
    <scope>NUCLEOTIDE SEQUENCE [LARGE SCALE GENOMIC DNA]</scope>
    <source>
        <tissue evidence="5">Whole larvae</tissue>
    </source>
</reference>
<dbReference type="STRING" id="30019.A0A0M4E0E5"/>
<dbReference type="Pfam" id="PF00686">
    <property type="entry name" value="CBM_20"/>
    <property type="match status" value="1"/>
</dbReference>
<dbReference type="AlphaFoldDB" id="A0A0M4E0E5"/>
<keyword evidence="1" id="KW-0378">Hydrolase</keyword>
<dbReference type="InterPro" id="IPR051578">
    <property type="entry name" value="GDPD"/>
</dbReference>
<accession>A0A0M4E0E5</accession>
<dbReference type="Pfam" id="PF03009">
    <property type="entry name" value="GDPD"/>
    <property type="match status" value="1"/>
</dbReference>
<sequence length="726" mass="84172">MLRWFFANEREECVPPPSDADLSQQTDEKEETEPGMKRIYADWPFCVRVKKPLQGNEFVAISGNCDELGNWEPSRVVLLQRSTCECLGHCACRKFEATISIPRHQDVEYRYCVVAHDPLMQETIIRYWEVHLKPRVIRTCQNMLMKCERFGYQQPPNAEYKVDRGWATSETYIHFKIFNAPFAWQQQRPRLLYVHLQPMWQSEPVDCSEKLVETLRFTAYPPILKKQSMLNVQSMQLAYAEVANLRYSSKLHFQTQYGVRCGPADLQLFHCSISRPECTLYRLDLYTYAQKAAADEPPYPFGYGFIQPEQLQRSEGYVKVAITCASTHRPLIEMCLKYLIIKPFAAYKCSLNHSYERHWRSSHLALDIAHRGAGMSYMLGTDLHRENTLFSFRQAALHFADFIEFDVQLTKDAQVVVYHDYVLKFSGGTPAALAKYQPQHDVLVFPHEQFNRLKLLALGGNRRGPHIVVPIDAINYEDLRLAHALRFTSSAGCAPNCDDFLASQMPFPLLLDLFDMEKSLLHEKLGFNIELKWPQQDSNHRWQEDSFKPRFDRNLYVDTVLEIVFLHAGRRRIIFSSFDADICIMIRLKQNIYPVLLLTRNPERSSQFLDPRVNSLEHAANVGHIFEFLGLCLNTSSILLEPIIMGVLYDLRLQTVTWGSANTDGHVRDKLKRYGVMGVCYDRIDQLDQRGEELEGTICLIDSPATRKYFRKLEAEERQQKCVTIG</sequence>
<proteinExistence type="predicted"/>
<dbReference type="PROSITE" id="PS51166">
    <property type="entry name" value="CBM20"/>
    <property type="match status" value="1"/>
</dbReference>
<dbReference type="GO" id="GO:2001070">
    <property type="term" value="F:starch binding"/>
    <property type="evidence" value="ECO:0007669"/>
    <property type="project" value="InterPro"/>
</dbReference>
<dbReference type="GO" id="GO:0047389">
    <property type="term" value="F:glycerophosphocholine phosphodiesterase activity"/>
    <property type="evidence" value="ECO:0007669"/>
    <property type="project" value="TreeGrafter"/>
</dbReference>
<evidence type="ECO:0000313" key="5">
    <source>
        <dbReference type="EMBL" id="ALC38566.1"/>
    </source>
</evidence>
<organism evidence="5 6">
    <name type="scientific">Drosophila busckii</name>
    <name type="common">Fruit fly</name>
    <dbReference type="NCBI Taxonomy" id="30019"/>
    <lineage>
        <taxon>Eukaryota</taxon>
        <taxon>Metazoa</taxon>
        <taxon>Ecdysozoa</taxon>
        <taxon>Arthropoda</taxon>
        <taxon>Hexapoda</taxon>
        <taxon>Insecta</taxon>
        <taxon>Pterygota</taxon>
        <taxon>Neoptera</taxon>
        <taxon>Endopterygota</taxon>
        <taxon>Diptera</taxon>
        <taxon>Brachycera</taxon>
        <taxon>Muscomorpha</taxon>
        <taxon>Ephydroidea</taxon>
        <taxon>Drosophilidae</taxon>
        <taxon>Drosophila</taxon>
    </lineage>
</organism>
<dbReference type="Proteomes" id="UP000494163">
    <property type="component" value="Chromosome 2L"/>
</dbReference>
<name>A0A0M4E0E5_DROBS</name>
<dbReference type="InterPro" id="IPR013784">
    <property type="entry name" value="Carb-bd-like_fold"/>
</dbReference>
<dbReference type="Gene3D" id="2.60.40.10">
    <property type="entry name" value="Immunoglobulins"/>
    <property type="match status" value="1"/>
</dbReference>
<feature type="domain" description="CBM20" evidence="3">
    <location>
        <begin position="37"/>
        <end position="186"/>
    </location>
</feature>
<protein>
    <submittedName>
        <fullName evidence="5">CG3942</fullName>
    </submittedName>
</protein>
<dbReference type="InterPro" id="IPR017946">
    <property type="entry name" value="PLC-like_Pdiesterase_TIM-brl"/>
</dbReference>
<dbReference type="GO" id="GO:0046475">
    <property type="term" value="P:glycerophospholipid catabolic process"/>
    <property type="evidence" value="ECO:0007669"/>
    <property type="project" value="TreeGrafter"/>
</dbReference>
<dbReference type="OMA" id="RWFFANE"/>
<evidence type="ECO:0000259" key="4">
    <source>
        <dbReference type="PROSITE" id="PS51704"/>
    </source>
</evidence>
<dbReference type="SUPFAM" id="SSF49452">
    <property type="entry name" value="Starch-binding domain-like"/>
    <property type="match status" value="1"/>
</dbReference>
<dbReference type="SUPFAM" id="SSF51695">
    <property type="entry name" value="PLC-like phosphodiesterases"/>
    <property type="match status" value="1"/>
</dbReference>
<evidence type="ECO:0000256" key="1">
    <source>
        <dbReference type="ARBA" id="ARBA00022801"/>
    </source>
</evidence>
<dbReference type="InterPro" id="IPR013783">
    <property type="entry name" value="Ig-like_fold"/>
</dbReference>
<dbReference type="InterPro" id="IPR002044">
    <property type="entry name" value="CBM20"/>
</dbReference>
<dbReference type="PANTHER" id="PTHR22958">
    <property type="entry name" value="GLYCEROPHOSPHORYL DIESTER PHOSPHODIESTERASE"/>
    <property type="match status" value="1"/>
</dbReference>
<feature type="domain" description="GP-PDE" evidence="4">
    <location>
        <begin position="365"/>
        <end position="691"/>
    </location>
</feature>
<dbReference type="PANTHER" id="PTHR22958:SF1">
    <property type="entry name" value="GLYCEROPHOSPHOCHOLINE PHOSPHODIESTERASE GPCPD1"/>
    <property type="match status" value="1"/>
</dbReference>
<dbReference type="SMART" id="SM01065">
    <property type="entry name" value="CBM_2"/>
    <property type="match status" value="1"/>
</dbReference>